<name>A0A803QJR5_CANSA</name>
<evidence type="ECO:0000313" key="5">
    <source>
        <dbReference type="Proteomes" id="UP000596661"/>
    </source>
</evidence>
<protein>
    <submittedName>
        <fullName evidence="4">Uncharacterized protein</fullName>
    </submittedName>
</protein>
<dbReference type="Gramene" id="evm.model.10.1446">
    <property type="protein sequence ID" value="cds.evm.model.10.1446"/>
    <property type="gene ID" value="evm.TU.10.1446"/>
</dbReference>
<dbReference type="InterPro" id="IPR029480">
    <property type="entry name" value="Transpos_assoc"/>
</dbReference>
<dbReference type="Pfam" id="PF02992">
    <property type="entry name" value="Transposase_21"/>
    <property type="match status" value="1"/>
</dbReference>
<dbReference type="Proteomes" id="UP000596661">
    <property type="component" value="Unassembled WGS sequence"/>
</dbReference>
<sequence>MVKNWMYPQDRKSKEFIDGVKSFLELAKESTLGRLDEVRCPCGGCKNRRTYNLKTIESHLYRYGFVPNYKRWIFHSEEIDYTTTSPPEDFNMMFDDDNLEDDVGEPIFPNNIFEDKFLTDSCEGERSESEAINFANLFAKARSLSSDCTKMLALDFLAKLMHLKVSNKWSENSFNMLLQLLKGVFPEETNFPTSYHDSKQMLQDFGFGYELIHACKYDCALFWKEHASCEKCPTCDEPRYKYENGKGKKIPQKVLYYFPLKPRLQRLYMTKLHAIDMRWHKEKHVNVEGEMKHPADTEQWKDFDKQYPWFAQDARNVRLGLATKGFNPFKNTNSSYKLWPVTLVPYNLPPTKCMDESFFMTTLLIPGPESPGREIDVFLRPLIDELKDLWSNGVETRDHLTGETFQLRACVLWTISDFITYESLSGWSLSTGFRSCPICQRFTNCLIIRDKVCFLGHRRYLSPGHSWRKHRQYKENYFRDDALPPPPVYWEDMLEQLDSLPITTPGKNPNNENRMLCRGDTFFHNWMKKSIFFELEYWATLKVRHNLDVMYVEKNFCESIIGTLLNMKGMTKDTNRDRMDLSDLDIREELHFELYKNRLLKPPACYTLASSFYSDPDKFCKFFKSVKLPDAYAIDISKKVSITKKVISGLEAYECHVILQRLLPPAVDLHFIHEDITITLSELSNFFQMLCAKTLLDKDLDKLQERIALILCKFEKIYPPSFFDIIVHLAVHLPHEAKLVGPVGYRWTYPFERNWEKLTNYVRKNCQPEGSIAEAYIANEAVRFCSIYGHDIDTHSNKEDDNLGPKQTRSSIRVFSHHVQPFGDEGSVKLTRDMLQQAHLFVLLHCDELDPYVSEHKKELEGTSDVKVEERHKEEFPSWLANHVTDELFSLAIGPDFEINTYSGCVVDGVRFLTEEKDSHRIAQNSGLFCLLEREGKVVEFYGTLCNVWELKYSFGHRVVLFKCKWFGTKPESGTSGECNNITRIWVKNICDQNAPFVLAKDAGQTIYLKITEGFCWKYAQKVKYKLFWDVHELSSKMEVDEDETTDDNLNSCNFQWNEQIDDIAMKSLVHEYGDTVVINDDVVPNLRKVGVGLPAEMFDDAWFKDCLTPDERPWVNYTGSESDRDDISSSSSDL</sequence>
<dbReference type="InterPro" id="IPR025452">
    <property type="entry name" value="DUF4218"/>
</dbReference>
<dbReference type="InterPro" id="IPR025312">
    <property type="entry name" value="DUF4216"/>
</dbReference>
<dbReference type="Pfam" id="PF13952">
    <property type="entry name" value="DUF4216"/>
    <property type="match status" value="1"/>
</dbReference>
<dbReference type="PANTHER" id="PTHR10775">
    <property type="entry name" value="OS08G0208400 PROTEIN"/>
    <property type="match status" value="1"/>
</dbReference>
<feature type="domain" description="DUF4216" evidence="1">
    <location>
        <begin position="949"/>
        <end position="1011"/>
    </location>
</feature>
<accession>A0A803QJR5</accession>
<feature type="domain" description="Transposase-associated" evidence="3">
    <location>
        <begin position="3"/>
        <end position="77"/>
    </location>
</feature>
<evidence type="ECO:0000259" key="2">
    <source>
        <dbReference type="Pfam" id="PF13960"/>
    </source>
</evidence>
<dbReference type="EMBL" id="UZAU01000821">
    <property type="status" value="NOT_ANNOTATED_CDS"/>
    <property type="molecule type" value="Genomic_DNA"/>
</dbReference>
<dbReference type="PANTHER" id="PTHR10775:SF185">
    <property type="entry name" value="OS08G0208400 PROTEIN"/>
    <property type="match status" value="1"/>
</dbReference>
<organism evidence="4 5">
    <name type="scientific">Cannabis sativa</name>
    <name type="common">Hemp</name>
    <name type="synonym">Marijuana</name>
    <dbReference type="NCBI Taxonomy" id="3483"/>
    <lineage>
        <taxon>Eukaryota</taxon>
        <taxon>Viridiplantae</taxon>
        <taxon>Streptophyta</taxon>
        <taxon>Embryophyta</taxon>
        <taxon>Tracheophyta</taxon>
        <taxon>Spermatophyta</taxon>
        <taxon>Magnoliopsida</taxon>
        <taxon>eudicotyledons</taxon>
        <taxon>Gunneridae</taxon>
        <taxon>Pentapetalae</taxon>
        <taxon>rosids</taxon>
        <taxon>fabids</taxon>
        <taxon>Rosales</taxon>
        <taxon>Cannabaceae</taxon>
        <taxon>Cannabis</taxon>
    </lineage>
</organism>
<dbReference type="Pfam" id="PF13960">
    <property type="entry name" value="DUF4218"/>
    <property type="match status" value="1"/>
</dbReference>
<dbReference type="EnsemblPlants" id="evm.model.10.1446">
    <property type="protein sequence ID" value="cds.evm.model.10.1446"/>
    <property type="gene ID" value="evm.TU.10.1446"/>
</dbReference>
<dbReference type="InterPro" id="IPR004242">
    <property type="entry name" value="Transposase_21"/>
</dbReference>
<proteinExistence type="predicted"/>
<dbReference type="Pfam" id="PF13963">
    <property type="entry name" value="Transpos_assoc"/>
    <property type="match status" value="1"/>
</dbReference>
<feature type="domain" description="DUF4218" evidence="2">
    <location>
        <begin position="690"/>
        <end position="800"/>
    </location>
</feature>
<evidence type="ECO:0000259" key="1">
    <source>
        <dbReference type="Pfam" id="PF13952"/>
    </source>
</evidence>
<reference evidence="4" key="1">
    <citation type="submission" date="2021-03" db="UniProtKB">
        <authorList>
            <consortium name="EnsemblPlants"/>
        </authorList>
    </citation>
    <scope>IDENTIFICATION</scope>
</reference>
<evidence type="ECO:0000259" key="3">
    <source>
        <dbReference type="Pfam" id="PF13963"/>
    </source>
</evidence>
<evidence type="ECO:0000313" key="4">
    <source>
        <dbReference type="EnsemblPlants" id="cds.evm.model.10.1446"/>
    </source>
</evidence>
<keyword evidence="5" id="KW-1185">Reference proteome</keyword>
<dbReference type="AlphaFoldDB" id="A0A803QJR5"/>
<dbReference type="OMA" id="IHEDITI"/>